<dbReference type="PANTHER" id="PTHR47052:SF12">
    <property type="entry name" value="C2 DOMAIN-CONTAINING PROTEIN"/>
    <property type="match status" value="1"/>
</dbReference>
<dbReference type="EMBL" id="PKPP01001927">
    <property type="protein sequence ID" value="PWA78900.1"/>
    <property type="molecule type" value="Genomic_DNA"/>
</dbReference>
<keyword evidence="2" id="KW-1185">Reference proteome</keyword>
<dbReference type="CDD" id="cd00030">
    <property type="entry name" value="C2"/>
    <property type="match status" value="1"/>
</dbReference>
<name>A0A2U1NZP3_ARTAN</name>
<evidence type="ECO:0000313" key="1">
    <source>
        <dbReference type="EMBL" id="PWA78900.1"/>
    </source>
</evidence>
<protein>
    <submittedName>
        <fullName evidence="1">Protein SRC2</fullName>
    </submittedName>
</protein>
<organism evidence="1 2">
    <name type="scientific">Artemisia annua</name>
    <name type="common">Sweet wormwood</name>
    <dbReference type="NCBI Taxonomy" id="35608"/>
    <lineage>
        <taxon>Eukaryota</taxon>
        <taxon>Viridiplantae</taxon>
        <taxon>Streptophyta</taxon>
        <taxon>Embryophyta</taxon>
        <taxon>Tracheophyta</taxon>
        <taxon>Spermatophyta</taxon>
        <taxon>Magnoliopsida</taxon>
        <taxon>eudicotyledons</taxon>
        <taxon>Gunneridae</taxon>
        <taxon>Pentapetalae</taxon>
        <taxon>asterids</taxon>
        <taxon>campanulids</taxon>
        <taxon>Asterales</taxon>
        <taxon>Asteraceae</taxon>
        <taxon>Asteroideae</taxon>
        <taxon>Anthemideae</taxon>
        <taxon>Artemisiinae</taxon>
        <taxon>Artemisia</taxon>
    </lineage>
</organism>
<proteinExistence type="predicted"/>
<dbReference type="InterPro" id="IPR052981">
    <property type="entry name" value="Ingression_C2_domain"/>
</dbReference>
<comment type="caution">
    <text evidence="1">The sequence shown here is derived from an EMBL/GenBank/DDBJ whole genome shotgun (WGS) entry which is preliminary data.</text>
</comment>
<reference evidence="1 2" key="1">
    <citation type="journal article" date="2018" name="Mol. Plant">
        <title>The genome of Artemisia annua provides insight into the evolution of Asteraceae family and artemisinin biosynthesis.</title>
        <authorList>
            <person name="Shen Q."/>
            <person name="Zhang L."/>
            <person name="Liao Z."/>
            <person name="Wang S."/>
            <person name="Yan T."/>
            <person name="Shi P."/>
            <person name="Liu M."/>
            <person name="Fu X."/>
            <person name="Pan Q."/>
            <person name="Wang Y."/>
            <person name="Lv Z."/>
            <person name="Lu X."/>
            <person name="Zhang F."/>
            <person name="Jiang W."/>
            <person name="Ma Y."/>
            <person name="Chen M."/>
            <person name="Hao X."/>
            <person name="Li L."/>
            <person name="Tang Y."/>
            <person name="Lv G."/>
            <person name="Zhou Y."/>
            <person name="Sun X."/>
            <person name="Brodelius P.E."/>
            <person name="Rose J.K.C."/>
            <person name="Tang K."/>
        </authorList>
    </citation>
    <scope>NUCLEOTIDE SEQUENCE [LARGE SCALE GENOMIC DNA]</scope>
    <source>
        <strain evidence="2">cv. Huhao1</strain>
        <tissue evidence="1">Leaf</tissue>
    </source>
</reference>
<gene>
    <name evidence="1" type="ORF">CTI12_AA177140</name>
</gene>
<sequence length="289" mass="31291">MANHSIEGNILELTVVGCKNLKDIEGHSTLNPYICVHYESRTSVCKGPQVQLANVLSRGYDDSPWPLKTQTDSYAGEVRLIMHYSHANNSASSSAPSALSYDASSAYYNAMYSAPPAAPYMLYRPLAPILLYPPPAPILLYLPPAPIMVQLANVLSRGYDDSPWPLKTQTDSYAGEVRLIMHYSHANASTIHNSASSSAPSALSYDASSAYYNAMYSAPPAAPYMLYRPLAPILLYPPPAPILLYPPPAPILLYLPPAPIMLHPPSPYPPQAAPNSPLPHGSHCPYGNS</sequence>
<accession>A0A2U1NZP3</accession>
<dbReference type="STRING" id="35608.A0A2U1NZP3"/>
<evidence type="ECO:0000313" key="2">
    <source>
        <dbReference type="Proteomes" id="UP000245207"/>
    </source>
</evidence>
<dbReference type="OrthoDB" id="270970at2759"/>
<dbReference type="AlphaFoldDB" id="A0A2U1NZP3"/>
<dbReference type="PANTHER" id="PTHR47052">
    <property type="entry name" value="CONSERVED SERINE PROLINE-RICH PROTEIN (AFU_ORTHOLOGUE AFUA_2G01790)"/>
    <property type="match status" value="1"/>
</dbReference>
<dbReference type="Proteomes" id="UP000245207">
    <property type="component" value="Unassembled WGS sequence"/>
</dbReference>